<proteinExistence type="predicted"/>
<evidence type="ECO:0000313" key="2">
    <source>
        <dbReference type="EMBL" id="SFO87690.1"/>
    </source>
</evidence>
<sequence length="140" mass="15033">MKPAAIKKFDLLYLGSVAVSLLGVLLVFDTMVEISNDELAAQGIAPMGQGLLIAGLAFWIFIALALWFLVSKLRIEFVKYVLALFAAYGVYAAAMGSGGEAPMVSVIISWISTIMTVGAVYFLFTPEAKAWFAQKRGSGD</sequence>
<dbReference type="AlphaFoldDB" id="A0A1I5KRA9"/>
<keyword evidence="3" id="KW-1185">Reference proteome</keyword>
<evidence type="ECO:0000313" key="3">
    <source>
        <dbReference type="Proteomes" id="UP000199331"/>
    </source>
</evidence>
<keyword evidence="1" id="KW-0812">Transmembrane</keyword>
<feature type="transmembrane region" description="Helical" evidence="1">
    <location>
        <begin position="103"/>
        <end position="124"/>
    </location>
</feature>
<protein>
    <submittedName>
        <fullName evidence="2">Uncharacterized protein</fullName>
    </submittedName>
</protein>
<feature type="transmembrane region" description="Helical" evidence="1">
    <location>
        <begin position="51"/>
        <end position="70"/>
    </location>
</feature>
<organism evidence="2 3">
    <name type="scientific">Qipengyuania nanhaisediminis</name>
    <dbReference type="NCBI Taxonomy" id="604088"/>
    <lineage>
        <taxon>Bacteria</taxon>
        <taxon>Pseudomonadati</taxon>
        <taxon>Pseudomonadota</taxon>
        <taxon>Alphaproteobacteria</taxon>
        <taxon>Sphingomonadales</taxon>
        <taxon>Erythrobacteraceae</taxon>
        <taxon>Qipengyuania</taxon>
    </lineage>
</organism>
<accession>A0A1I5KRA9</accession>
<dbReference type="OrthoDB" id="7509246at2"/>
<gene>
    <name evidence="2" type="ORF">SAMN04488060_0480</name>
</gene>
<feature type="transmembrane region" description="Helical" evidence="1">
    <location>
        <begin position="12"/>
        <end position="31"/>
    </location>
</feature>
<reference evidence="3" key="1">
    <citation type="submission" date="2016-10" db="EMBL/GenBank/DDBJ databases">
        <authorList>
            <person name="Varghese N."/>
            <person name="Submissions S."/>
        </authorList>
    </citation>
    <scope>NUCLEOTIDE SEQUENCE [LARGE SCALE GENOMIC DNA]</scope>
    <source>
        <strain evidence="3">CGMCC 1.7715</strain>
    </source>
</reference>
<feature type="transmembrane region" description="Helical" evidence="1">
    <location>
        <begin position="77"/>
        <end position="97"/>
    </location>
</feature>
<dbReference type="Proteomes" id="UP000199331">
    <property type="component" value="Unassembled WGS sequence"/>
</dbReference>
<dbReference type="EMBL" id="FOWZ01000001">
    <property type="protein sequence ID" value="SFO87690.1"/>
    <property type="molecule type" value="Genomic_DNA"/>
</dbReference>
<keyword evidence="1" id="KW-1133">Transmembrane helix</keyword>
<name>A0A1I5KRA9_9SPHN</name>
<keyword evidence="1" id="KW-0472">Membrane</keyword>
<dbReference type="RefSeq" id="WP_090476956.1">
    <property type="nucleotide sequence ID" value="NZ_FOWZ01000001.1"/>
</dbReference>
<evidence type="ECO:0000256" key="1">
    <source>
        <dbReference type="SAM" id="Phobius"/>
    </source>
</evidence>
<dbReference type="STRING" id="604088.SAMN04488060_0480"/>